<keyword evidence="1" id="KW-0175">Coiled coil</keyword>
<protein>
    <submittedName>
        <fullName evidence="3">Uncharacterized protein</fullName>
    </submittedName>
</protein>
<keyword evidence="4" id="KW-1185">Reference proteome</keyword>
<reference evidence="3" key="1">
    <citation type="submission" date="2022-01" db="EMBL/GenBank/DDBJ databases">
        <authorList>
            <person name="King R."/>
        </authorList>
    </citation>
    <scope>NUCLEOTIDE SEQUENCE</scope>
</reference>
<organism evidence="3 4">
    <name type="scientific">Psylliodes chrysocephalus</name>
    <dbReference type="NCBI Taxonomy" id="3402493"/>
    <lineage>
        <taxon>Eukaryota</taxon>
        <taxon>Metazoa</taxon>
        <taxon>Ecdysozoa</taxon>
        <taxon>Arthropoda</taxon>
        <taxon>Hexapoda</taxon>
        <taxon>Insecta</taxon>
        <taxon>Pterygota</taxon>
        <taxon>Neoptera</taxon>
        <taxon>Endopterygota</taxon>
        <taxon>Coleoptera</taxon>
        <taxon>Polyphaga</taxon>
        <taxon>Cucujiformia</taxon>
        <taxon>Chrysomeloidea</taxon>
        <taxon>Chrysomelidae</taxon>
        <taxon>Galerucinae</taxon>
        <taxon>Alticini</taxon>
        <taxon>Psylliodes</taxon>
    </lineage>
</organism>
<evidence type="ECO:0000256" key="2">
    <source>
        <dbReference type="SAM" id="MobiDB-lite"/>
    </source>
</evidence>
<dbReference type="AlphaFoldDB" id="A0A9P0G8J4"/>
<dbReference type="OrthoDB" id="6784271at2759"/>
<gene>
    <name evidence="3" type="ORF">PSYICH_LOCUS3342</name>
</gene>
<evidence type="ECO:0000313" key="3">
    <source>
        <dbReference type="EMBL" id="CAH1101871.1"/>
    </source>
</evidence>
<sequence length="488" mass="55261">MRAVKFHNGIPVISRRGRKPRNTPNVSTCMLPKINQLKKVKSKILPPNADIENTLLSKMSPNPRKEKKTTKNINKKPNKNDTVIKNSLTKNDAAIKNIPNKNDAAVKNLQTKNYTGIKNSPTIGDTAIKNRPTKNDESIRNSPTKSDAALKNSPSKNDTTSQNSPTKNDASIKNSPTKRDASIKNSPTINDAAIKKHETIKNVSLKNDTNIKNSLNKNNTVIKNAVNQGKDHTANPDDLKTNLNEQVESVKDPFTNHRHGITVILKENGSTEVQPLSPETKKSVEKAANKNSCKNDVRPKNLGKPGNQEKLNKTKSLCVRIDNPDNLKKETSEQSNKKPKNVFTDLVKKKKSLTGIQCCEPKPDKKIIICTKTNYQKLHQKQQISKIKKKIRRMNFQALCMVEEINKKLMVDNKKMIRNKLENFNEEIRKMNLKNSSKKARPALPFHCVLREKIVRIDNEIRQLQKESHPKCRKFKAIPKTHLQTYAF</sequence>
<evidence type="ECO:0000256" key="1">
    <source>
        <dbReference type="SAM" id="Coils"/>
    </source>
</evidence>
<feature type="compositionally biased region" description="Polar residues" evidence="2">
    <location>
        <begin position="152"/>
        <end position="175"/>
    </location>
</feature>
<feature type="region of interest" description="Disordered" evidence="2">
    <location>
        <begin position="54"/>
        <end position="83"/>
    </location>
</feature>
<feature type="region of interest" description="Disordered" evidence="2">
    <location>
        <begin position="115"/>
        <end position="190"/>
    </location>
</feature>
<evidence type="ECO:0000313" key="4">
    <source>
        <dbReference type="Proteomes" id="UP001153636"/>
    </source>
</evidence>
<feature type="compositionally biased region" description="Basic and acidic residues" evidence="2">
    <location>
        <begin position="279"/>
        <end position="299"/>
    </location>
</feature>
<name>A0A9P0G8J4_9CUCU</name>
<feature type="compositionally biased region" description="Basic residues" evidence="2">
    <location>
        <begin position="65"/>
        <end position="77"/>
    </location>
</feature>
<feature type="region of interest" description="Disordered" evidence="2">
    <location>
        <begin position="267"/>
        <end position="309"/>
    </location>
</feature>
<dbReference type="EMBL" id="OV651824">
    <property type="protein sequence ID" value="CAH1101871.1"/>
    <property type="molecule type" value="Genomic_DNA"/>
</dbReference>
<proteinExistence type="predicted"/>
<accession>A0A9P0G8J4</accession>
<feature type="coiled-coil region" evidence="1">
    <location>
        <begin position="407"/>
        <end position="441"/>
    </location>
</feature>
<dbReference type="Proteomes" id="UP001153636">
    <property type="component" value="Chromosome 12"/>
</dbReference>